<reference evidence="2" key="1">
    <citation type="journal article" date="2022" name="Mol. Ecol. Resour.">
        <title>The genomes of chicory, endive, great burdock and yacon provide insights into Asteraceae palaeo-polyploidization history and plant inulin production.</title>
        <authorList>
            <person name="Fan W."/>
            <person name="Wang S."/>
            <person name="Wang H."/>
            <person name="Wang A."/>
            <person name="Jiang F."/>
            <person name="Liu H."/>
            <person name="Zhao H."/>
            <person name="Xu D."/>
            <person name="Zhang Y."/>
        </authorList>
    </citation>
    <scope>NUCLEOTIDE SEQUENCE [LARGE SCALE GENOMIC DNA]</scope>
    <source>
        <strain evidence="2">cv. Niubang</strain>
    </source>
</reference>
<keyword evidence="2" id="KW-1185">Reference proteome</keyword>
<sequence>MNGLCGALLAAEGDYKKGWPLRSGGFANLCDKCGTAYEQLAFCELFHLDDTGWRECTSCGRRLHCGCIASSAFLELLDNGGVSCVSCSNSLGHNPKTKETGISVENSVGETRSSSIDNHLNVGNFNKIMLTKLNDAGADNGEESLIPSENDVASTSQMKLEESVRPSGENGTTSMCISTLDGTSESFHAARFNKYRESTGLKDVYGSLVQTNLTIGLSASPGKPVFYPNTAVEERELNKTFSSFQQGTWSRHILPKVPKSILPQVFNANPGTSSQIRVARPPVEGRVKNQLLPRYWPRITEQELQQISGDSNATIVPLFEKVLSASDAGRIGRLVLPKACAEAYFPPISQPEGLPLRIQDVKGKEWLFQFRFWPNNNSRMYVLEGVTPCIQSMQLQAGDTVTFSRMEPEGKLLMGFRKALTSASLQLQKGSTYSHLSELSRNVNLSNGDVGWHTNEQLGSKLMAGSFPPSMLVPEKKRSRNIGSKSKRLLIESQDALELKHTWEESQDMLFPSPLQKPSIVTIEDNEFEEYEEPPVFGKGSIFTVCSSGEPEQWAQCDHCSKWRRLPAYFLLPPRWTCQDNVWDPSRAACLAPEELGPRELDNLLRMAKDFHRRRNSVSHKPEQDQGYSGIDAQTPSTAEPSVAITTKHPRHRPGCSCIVCIQPPSGKGKHNPTCTCNVCMTVKRRFKTLMLRKKKRQSDQEAKIAEKNQLPCGPPKYDVEVSASIPPQNQLCYTLGPKEAEVGFQDNNESSLVGSESTSKGHLDLNIHPHREERDRVAGETRVSMMSLLQVANLPLETYLKQNGLTSLISEQQASSGSQTLPQETGETEGGDEEDDRVGDDDELQEPDDIQETRS</sequence>
<evidence type="ECO:0000313" key="1">
    <source>
        <dbReference type="EMBL" id="KAI3666819.1"/>
    </source>
</evidence>
<name>A0ACB8XH58_ARCLA</name>
<comment type="caution">
    <text evidence="1">The sequence shown here is derived from an EMBL/GenBank/DDBJ whole genome shotgun (WGS) entry which is preliminary data.</text>
</comment>
<dbReference type="Proteomes" id="UP001055879">
    <property type="component" value="Linkage Group LG17"/>
</dbReference>
<dbReference type="EMBL" id="CM042063">
    <property type="protein sequence ID" value="KAI3666819.1"/>
    <property type="molecule type" value="Genomic_DNA"/>
</dbReference>
<evidence type="ECO:0000313" key="2">
    <source>
        <dbReference type="Proteomes" id="UP001055879"/>
    </source>
</evidence>
<accession>A0ACB8XH58</accession>
<organism evidence="1 2">
    <name type="scientific">Arctium lappa</name>
    <name type="common">Greater burdock</name>
    <name type="synonym">Lappa major</name>
    <dbReference type="NCBI Taxonomy" id="4217"/>
    <lineage>
        <taxon>Eukaryota</taxon>
        <taxon>Viridiplantae</taxon>
        <taxon>Streptophyta</taxon>
        <taxon>Embryophyta</taxon>
        <taxon>Tracheophyta</taxon>
        <taxon>Spermatophyta</taxon>
        <taxon>Magnoliopsida</taxon>
        <taxon>eudicotyledons</taxon>
        <taxon>Gunneridae</taxon>
        <taxon>Pentapetalae</taxon>
        <taxon>asterids</taxon>
        <taxon>campanulids</taxon>
        <taxon>Asterales</taxon>
        <taxon>Asteraceae</taxon>
        <taxon>Carduoideae</taxon>
        <taxon>Cardueae</taxon>
        <taxon>Arctiinae</taxon>
        <taxon>Arctium</taxon>
    </lineage>
</organism>
<proteinExistence type="predicted"/>
<gene>
    <name evidence="1" type="ORF">L6452_41857</name>
</gene>
<reference evidence="1 2" key="2">
    <citation type="journal article" date="2022" name="Mol. Ecol. Resour.">
        <title>The genomes of chicory, endive, great burdock and yacon provide insights into Asteraceae paleo-polyploidization history and plant inulin production.</title>
        <authorList>
            <person name="Fan W."/>
            <person name="Wang S."/>
            <person name="Wang H."/>
            <person name="Wang A."/>
            <person name="Jiang F."/>
            <person name="Liu H."/>
            <person name="Zhao H."/>
            <person name="Xu D."/>
            <person name="Zhang Y."/>
        </authorList>
    </citation>
    <scope>NUCLEOTIDE SEQUENCE [LARGE SCALE GENOMIC DNA]</scope>
    <source>
        <strain evidence="2">cv. Niubang</strain>
    </source>
</reference>
<protein>
    <submittedName>
        <fullName evidence="1">Uncharacterized protein</fullName>
    </submittedName>
</protein>